<comment type="caution">
    <text evidence="2">The sequence shown here is derived from an EMBL/GenBank/DDBJ whole genome shotgun (WGS) entry which is preliminary data.</text>
</comment>
<feature type="transmembrane region" description="Helical" evidence="1">
    <location>
        <begin position="140"/>
        <end position="162"/>
    </location>
</feature>
<evidence type="ECO:0000313" key="2">
    <source>
        <dbReference type="EMBL" id="RGD86834.1"/>
    </source>
</evidence>
<gene>
    <name evidence="2" type="ORF">DXB93_03175</name>
</gene>
<evidence type="ECO:0000256" key="1">
    <source>
        <dbReference type="SAM" id="Phobius"/>
    </source>
</evidence>
<organism evidence="2 3">
    <name type="scientific">Thomasclavelia ramosa</name>
    <dbReference type="NCBI Taxonomy" id="1547"/>
    <lineage>
        <taxon>Bacteria</taxon>
        <taxon>Bacillati</taxon>
        <taxon>Bacillota</taxon>
        <taxon>Erysipelotrichia</taxon>
        <taxon>Erysipelotrichales</taxon>
        <taxon>Coprobacillaceae</taxon>
        <taxon>Thomasclavelia</taxon>
    </lineage>
</organism>
<reference evidence="2 3" key="1">
    <citation type="submission" date="2018-08" db="EMBL/GenBank/DDBJ databases">
        <title>A genome reference for cultivated species of the human gut microbiota.</title>
        <authorList>
            <person name="Zou Y."/>
            <person name="Xue W."/>
            <person name="Luo G."/>
        </authorList>
    </citation>
    <scope>NUCLEOTIDE SEQUENCE [LARGE SCALE GENOMIC DNA]</scope>
    <source>
        <strain evidence="2 3">OM06-4</strain>
    </source>
</reference>
<dbReference type="EMBL" id="QUSL01000003">
    <property type="protein sequence ID" value="RGD86834.1"/>
    <property type="molecule type" value="Genomic_DNA"/>
</dbReference>
<feature type="transmembrane region" description="Helical" evidence="1">
    <location>
        <begin position="30"/>
        <end position="49"/>
    </location>
</feature>
<feature type="transmembrane region" description="Helical" evidence="1">
    <location>
        <begin position="239"/>
        <end position="263"/>
    </location>
</feature>
<proteinExistence type="predicted"/>
<feature type="transmembrane region" description="Helical" evidence="1">
    <location>
        <begin position="459"/>
        <end position="481"/>
    </location>
</feature>
<keyword evidence="1" id="KW-0472">Membrane</keyword>
<sequence length="523" mass="58813">MVSKMKPLLKLWLLKIKGTIRNLFKRKASGVFVIIMILFYGAMIVSLFNVDAGQIMAVNNIDLHMGILLLIGFQAIMLFATLMQSKKALFTGEDAFYLFTGPFTRRQVMSYLTFQTIIQAFLLALISLVFLAAFSGGAGFNFIFIVLAYLASVITVLFFLLLTDYLYVLSIGDKKYRKYSKIIPGIIIAFVVIIVLVLYLQTGNYHTLFMDFVQSNLFYVVPIFGWMKLALIAYVEHNYLLVTLGYLLLCGAVILVYVLFIGYRGNFYEQALQDSLDLSKRMKAAKAGDQEALRNKKVKLGIKGEFRQGAYAVMSKNILLMRKTNSFISVSDLISIGIYIAVTIAVDVGFGMFIYMMVIWIFSSLQNSDLSKELKNYQIYLIPDKPFSKLIAVIIPTFIKIFVVAAVSFIAMGLYYHQSLMMIIVYLLNVIGYTSIFISGSVLSIRLLKSRTSPMMENFMRMIVMLIGAIPSAVITTAILLNSGTTVAMMAASYVALFVNFAISFLILYGCRNMMNGRELKSE</sequence>
<keyword evidence="1" id="KW-1133">Transmembrane helix</keyword>
<evidence type="ECO:0000313" key="3">
    <source>
        <dbReference type="Proteomes" id="UP000261032"/>
    </source>
</evidence>
<feature type="transmembrane region" description="Helical" evidence="1">
    <location>
        <begin position="182"/>
        <end position="200"/>
    </location>
</feature>
<feature type="transmembrane region" description="Helical" evidence="1">
    <location>
        <begin position="390"/>
        <end position="417"/>
    </location>
</feature>
<dbReference type="InterPro" id="IPR031584">
    <property type="entry name" value="Put_ABC_export"/>
</dbReference>
<keyword evidence="1" id="KW-0812">Transmembrane</keyword>
<feature type="transmembrane region" description="Helical" evidence="1">
    <location>
        <begin position="336"/>
        <end position="362"/>
    </location>
</feature>
<feature type="transmembrane region" description="Helical" evidence="1">
    <location>
        <begin position="111"/>
        <end position="134"/>
    </location>
</feature>
<dbReference type="Proteomes" id="UP000261032">
    <property type="component" value="Unassembled WGS sequence"/>
</dbReference>
<protein>
    <recommendedName>
        <fullName evidence="4">ABC exporter</fullName>
    </recommendedName>
</protein>
<feature type="transmembrane region" description="Helical" evidence="1">
    <location>
        <begin position="487"/>
        <end position="511"/>
    </location>
</feature>
<dbReference type="AlphaFoldDB" id="A0A3E3EG00"/>
<evidence type="ECO:0008006" key="4">
    <source>
        <dbReference type="Google" id="ProtNLM"/>
    </source>
</evidence>
<name>A0A3E3EG00_9FIRM</name>
<accession>A0A3E3EG00</accession>
<dbReference type="Pfam" id="PF16962">
    <property type="entry name" value="ABC_export"/>
    <property type="match status" value="1"/>
</dbReference>
<feature type="transmembrane region" description="Helical" evidence="1">
    <location>
        <begin position="212"/>
        <end position="232"/>
    </location>
</feature>
<feature type="transmembrane region" description="Helical" evidence="1">
    <location>
        <begin position="61"/>
        <end position="82"/>
    </location>
</feature>
<feature type="transmembrane region" description="Helical" evidence="1">
    <location>
        <begin position="423"/>
        <end position="447"/>
    </location>
</feature>